<proteinExistence type="inferred from homology"/>
<keyword evidence="9" id="KW-1185">Reference proteome</keyword>
<evidence type="ECO:0000256" key="3">
    <source>
        <dbReference type="ARBA" id="ARBA00023002"/>
    </source>
</evidence>
<feature type="domain" description="Plastocyanin-like" evidence="7">
    <location>
        <begin position="71"/>
        <end position="184"/>
    </location>
</feature>
<dbReference type="PANTHER" id="PTHR48267:SF1">
    <property type="entry name" value="BILIRUBIN OXIDASE"/>
    <property type="match status" value="1"/>
</dbReference>
<dbReference type="CDD" id="cd13890">
    <property type="entry name" value="CuRO_3_CueO_FtsP"/>
    <property type="match status" value="1"/>
</dbReference>
<dbReference type="EMBL" id="JADCLJ010000021">
    <property type="protein sequence ID" value="MBE4909236.1"/>
    <property type="molecule type" value="Genomic_DNA"/>
</dbReference>
<accession>A0ABR9QL57</accession>
<evidence type="ECO:0000259" key="5">
    <source>
        <dbReference type="Pfam" id="PF00394"/>
    </source>
</evidence>
<evidence type="ECO:0000256" key="4">
    <source>
        <dbReference type="SAM" id="Phobius"/>
    </source>
</evidence>
<keyword evidence="4" id="KW-1133">Transmembrane helix</keyword>
<dbReference type="PANTHER" id="PTHR48267">
    <property type="entry name" value="CUPREDOXIN SUPERFAMILY PROTEIN"/>
    <property type="match status" value="1"/>
</dbReference>
<feature type="domain" description="Plastocyanin-like" evidence="5">
    <location>
        <begin position="247"/>
        <end position="303"/>
    </location>
</feature>
<dbReference type="CDD" id="cd13867">
    <property type="entry name" value="CuRO_2_CueO_FtsP"/>
    <property type="match status" value="1"/>
</dbReference>
<reference evidence="8 9" key="1">
    <citation type="submission" date="2020-10" db="EMBL/GenBank/DDBJ databases">
        <title>Bacillus sp. HD4P25, an endophyte from a halophyte.</title>
        <authorList>
            <person name="Sun J.-Q."/>
        </authorList>
    </citation>
    <scope>NUCLEOTIDE SEQUENCE [LARGE SCALE GENOMIC DNA]</scope>
    <source>
        <strain evidence="8 9">YIM 93174</strain>
    </source>
</reference>
<dbReference type="Proteomes" id="UP001516662">
    <property type="component" value="Unassembled WGS sequence"/>
</dbReference>
<evidence type="ECO:0000313" key="8">
    <source>
        <dbReference type="EMBL" id="MBE4909236.1"/>
    </source>
</evidence>
<dbReference type="PROSITE" id="PS00080">
    <property type="entry name" value="MULTICOPPER_OXIDASE2"/>
    <property type="match status" value="1"/>
</dbReference>
<dbReference type="InterPro" id="IPR045087">
    <property type="entry name" value="Cu-oxidase_fam"/>
</dbReference>
<dbReference type="RefSeq" id="WP_193537663.1">
    <property type="nucleotide sequence ID" value="NZ_JADCLJ010000021.1"/>
</dbReference>
<dbReference type="Pfam" id="PF07731">
    <property type="entry name" value="Cu-oxidase_2"/>
    <property type="match status" value="1"/>
</dbReference>
<evidence type="ECO:0000259" key="7">
    <source>
        <dbReference type="Pfam" id="PF07732"/>
    </source>
</evidence>
<keyword evidence="4" id="KW-0472">Membrane</keyword>
<keyword evidence="2" id="KW-0479">Metal-binding</keyword>
<evidence type="ECO:0000256" key="2">
    <source>
        <dbReference type="ARBA" id="ARBA00022723"/>
    </source>
</evidence>
<evidence type="ECO:0000259" key="6">
    <source>
        <dbReference type="Pfam" id="PF07731"/>
    </source>
</evidence>
<dbReference type="InterPro" id="IPR011707">
    <property type="entry name" value="Cu-oxidase-like_N"/>
</dbReference>
<feature type="transmembrane region" description="Helical" evidence="4">
    <location>
        <begin position="7"/>
        <end position="31"/>
    </location>
</feature>
<gene>
    <name evidence="8" type="ORF">IMZ08_14310</name>
</gene>
<dbReference type="SUPFAM" id="SSF49503">
    <property type="entry name" value="Cupredoxins"/>
    <property type="match status" value="3"/>
</dbReference>
<dbReference type="InterPro" id="IPR001117">
    <property type="entry name" value="Cu-oxidase_2nd"/>
</dbReference>
<name>A0ABR9QL57_9BACI</name>
<dbReference type="Pfam" id="PF00394">
    <property type="entry name" value="Cu-oxidase"/>
    <property type="match status" value="1"/>
</dbReference>
<comment type="caution">
    <text evidence="8">The sequence shown here is derived from an EMBL/GenBank/DDBJ whole genome shotgun (WGS) entry which is preliminary data.</text>
</comment>
<dbReference type="Pfam" id="PF07732">
    <property type="entry name" value="Cu-oxidase_3"/>
    <property type="match status" value="1"/>
</dbReference>
<dbReference type="InterPro" id="IPR008972">
    <property type="entry name" value="Cupredoxin"/>
</dbReference>
<organism evidence="8 9">
    <name type="scientific">Litchfieldia luteola</name>
    <dbReference type="NCBI Taxonomy" id="682179"/>
    <lineage>
        <taxon>Bacteria</taxon>
        <taxon>Bacillati</taxon>
        <taxon>Bacillota</taxon>
        <taxon>Bacilli</taxon>
        <taxon>Bacillales</taxon>
        <taxon>Bacillaceae</taxon>
        <taxon>Litchfieldia</taxon>
    </lineage>
</organism>
<feature type="domain" description="Plastocyanin-like" evidence="6">
    <location>
        <begin position="376"/>
        <end position="489"/>
    </location>
</feature>
<dbReference type="InterPro" id="IPR011706">
    <property type="entry name" value="Cu-oxidase_C"/>
</dbReference>
<keyword evidence="3" id="KW-0560">Oxidoreductase</keyword>
<keyword evidence="4" id="KW-0812">Transmembrane</keyword>
<dbReference type="InterPro" id="IPR002355">
    <property type="entry name" value="Cu_oxidase_Cu_BS"/>
</dbReference>
<dbReference type="CDD" id="cd04232">
    <property type="entry name" value="CuRO_1_CueO_FtsP"/>
    <property type="match status" value="1"/>
</dbReference>
<sequence>MSIVKKIIIYIVITILVIIGGAVGFVIWSLAASKTSTVGEITFENSLKIPELLEFELDSEGRKVFDLTFNQGEVEFLKGKLTETWGLNDPYLSPTIRASNGDSVVVNVTNKVGEKTTLHWHGMLLPSEMDGGPHQMIYPGETWSPQWKVNQPASTTWFHPHLHGETEDHVYRGAAGMFIVDDENSKSLELPKEYGVNDIPLIIQDKNFNNDGSLSTGSKMFSNVGILGDEILVNGTHSPYFEATTNLVRFRVLNASTARVYNFSLDDNRSFHMIATDSGLLESPVELEELMLSPGERAEIVVEVVPGETVILQSKDPNLGAPFWGERYNGGDDEFDILEIRANQKLTQLPDLPEKLATIKLPNKDEVVETRYFELNGYDRINGQEMDMNRVDHVITAGSTEIWEVSNPREEMYHNFHVHGIHFEVLEVNGEKAPAHMRGLKDTVYLAPNSKVKLIARFETYSDANYPYMYHCHILLHEDMGMMGQFLVVEPGANPSRELKGHDRHRH</sequence>
<evidence type="ECO:0000313" key="9">
    <source>
        <dbReference type="Proteomes" id="UP001516662"/>
    </source>
</evidence>
<protein>
    <submittedName>
        <fullName evidence="8">Multicopper oxidase domain-containing protein</fullName>
    </submittedName>
</protein>
<comment type="similarity">
    <text evidence="1">Belongs to the multicopper oxidase family.</text>
</comment>
<evidence type="ECO:0000256" key="1">
    <source>
        <dbReference type="ARBA" id="ARBA00010609"/>
    </source>
</evidence>
<dbReference type="Gene3D" id="2.60.40.420">
    <property type="entry name" value="Cupredoxins - blue copper proteins"/>
    <property type="match status" value="3"/>
</dbReference>